<protein>
    <recommendedName>
        <fullName evidence="4">AIG1-type G domain-containing protein</fullName>
    </recommendedName>
</protein>
<evidence type="ECO:0000256" key="3">
    <source>
        <dbReference type="SAM" id="Coils"/>
    </source>
</evidence>
<dbReference type="PANTHER" id="PTHR32046">
    <property type="entry name" value="G DOMAIN-CONTAINING PROTEIN"/>
    <property type="match status" value="1"/>
</dbReference>
<keyword evidence="2" id="KW-0547">Nucleotide-binding</keyword>
<feature type="domain" description="AIG1-type G" evidence="4">
    <location>
        <begin position="392"/>
        <end position="546"/>
    </location>
</feature>
<feature type="coiled-coil region" evidence="3">
    <location>
        <begin position="623"/>
        <end position="692"/>
    </location>
</feature>
<feature type="non-terminal residue" evidence="5">
    <location>
        <position position="1"/>
    </location>
</feature>
<dbReference type="SUPFAM" id="SSF52540">
    <property type="entry name" value="P-loop containing nucleoside triphosphate hydrolases"/>
    <property type="match status" value="3"/>
</dbReference>
<dbReference type="Proteomes" id="UP000677054">
    <property type="component" value="Unassembled WGS sequence"/>
</dbReference>
<evidence type="ECO:0000256" key="2">
    <source>
        <dbReference type="ARBA" id="ARBA00022741"/>
    </source>
</evidence>
<keyword evidence="3" id="KW-0175">Coiled coil</keyword>
<dbReference type="InterPro" id="IPR027417">
    <property type="entry name" value="P-loop_NTPase"/>
</dbReference>
<dbReference type="OrthoDB" id="2386367at2759"/>
<dbReference type="AlphaFoldDB" id="A0A7R9AE70"/>
<name>A0A7R9AE70_9CRUS</name>
<comment type="similarity">
    <text evidence="1">Belongs to the TRAFAC class TrmE-Era-EngA-EngB-Septin-like GTPase superfamily. AIG1/Toc34/Toc159-like paraseptin GTPase family. IAN subfamily.</text>
</comment>
<dbReference type="EMBL" id="CAJPEV010004446">
    <property type="protein sequence ID" value="CAG0901792.1"/>
    <property type="molecule type" value="Genomic_DNA"/>
</dbReference>
<dbReference type="Pfam" id="PF04548">
    <property type="entry name" value="AIG1"/>
    <property type="match status" value="2"/>
</dbReference>
<dbReference type="EMBL" id="LR903963">
    <property type="protein sequence ID" value="CAD7252447.1"/>
    <property type="molecule type" value="Genomic_DNA"/>
</dbReference>
<evidence type="ECO:0000256" key="1">
    <source>
        <dbReference type="ARBA" id="ARBA00008535"/>
    </source>
</evidence>
<evidence type="ECO:0000313" key="5">
    <source>
        <dbReference type="EMBL" id="CAD7252447.1"/>
    </source>
</evidence>
<reference evidence="5" key="1">
    <citation type="submission" date="2020-11" db="EMBL/GenBank/DDBJ databases">
        <authorList>
            <person name="Tran Van P."/>
        </authorList>
    </citation>
    <scope>NUCLEOTIDE SEQUENCE</scope>
</reference>
<dbReference type="GO" id="GO:0005525">
    <property type="term" value="F:GTP binding"/>
    <property type="evidence" value="ECO:0007669"/>
    <property type="project" value="InterPro"/>
</dbReference>
<organism evidence="5">
    <name type="scientific">Darwinula stevensoni</name>
    <dbReference type="NCBI Taxonomy" id="69355"/>
    <lineage>
        <taxon>Eukaryota</taxon>
        <taxon>Metazoa</taxon>
        <taxon>Ecdysozoa</taxon>
        <taxon>Arthropoda</taxon>
        <taxon>Crustacea</taxon>
        <taxon>Oligostraca</taxon>
        <taxon>Ostracoda</taxon>
        <taxon>Podocopa</taxon>
        <taxon>Podocopida</taxon>
        <taxon>Darwinulocopina</taxon>
        <taxon>Darwinuloidea</taxon>
        <taxon>Darwinulidae</taxon>
        <taxon>Darwinula</taxon>
    </lineage>
</organism>
<dbReference type="Gene3D" id="3.40.50.300">
    <property type="entry name" value="P-loop containing nucleotide triphosphate hydrolases"/>
    <property type="match status" value="3"/>
</dbReference>
<evidence type="ECO:0000259" key="4">
    <source>
        <dbReference type="Pfam" id="PF04548"/>
    </source>
</evidence>
<proteinExistence type="inferred from homology"/>
<dbReference type="InterPro" id="IPR006703">
    <property type="entry name" value="G_AIG1"/>
</dbReference>
<evidence type="ECO:0000313" key="6">
    <source>
        <dbReference type="Proteomes" id="UP000677054"/>
    </source>
</evidence>
<gene>
    <name evidence="5" type="ORF">DSTB1V02_LOCUS12205</name>
</gene>
<dbReference type="PANTHER" id="PTHR32046:SF11">
    <property type="entry name" value="IMMUNE-ASSOCIATED NUCLEOTIDE-BINDING PROTEIN 10-LIKE"/>
    <property type="match status" value="1"/>
</dbReference>
<feature type="domain" description="AIG1-type G" evidence="4">
    <location>
        <begin position="49"/>
        <end position="204"/>
    </location>
</feature>
<dbReference type="CDD" id="cd00882">
    <property type="entry name" value="Ras_like_GTPase"/>
    <property type="match status" value="2"/>
</dbReference>
<sequence>MTMWKNAKQLVPKNEKVSMKEISQDDKHKVARYTLNNSCGPQDGFGRVLLLVGASGSGKSTMVNGLVNFLMGVKWQDDRRFEIDMTSTVSGEESYASQTKWVTGYTLKSPEHGIMTIVDTPGFADTGGMDTDAFIPKQIRAFFKVNGMKELCGVGIVVPAAQSRLTPAEKYVYHSCLRMFGKDVTDNFYVIFTFSDPSEPPALQAIKAENIPYRDYFQVNNSALYSANTSKKDTIFTKLYWDMGVRGFGKLCTSLSRIKPSRHSKVQEKLHDAQLTLNRTLKELNDSLLRLSERSMKSSAMTVMDYIQLHIDAEHQERKPGFQERLKVLIEAKLQAEKICGTEGFPEQMRKNAELQNRIVPMMELSRDDRHKIARYILNNSCGSRDGFGRVLILVGASGSGKSTMVNGLVNFLMGVKWEDDRRYEIDMTSAVSGEESHASQTKWVTGYTIKSPEYGIMTIVDTPGFADTGGMDTDAFIPKQIRAFFKVNGMKELCGVGIVVPAAQSRLTPAEKYVYHSCLRMFGKDVTDNFFIVFTFSDSGEPPALQAIKAENIPYRDYFQVNNSALYSANISKKDTSFTKLYWDMGVRGFGKLCTSLSRIKPVSLALTTEVMAEQDALDEKVSKLKLQLQKIFQELVDLQNQETDLSLNHYRPSARRSRYPKVNENLREAQETLNRTLKELNDSLLRLSERSMKSSAMTVIDYIQLLIDAELQVRNPGFQGRLNVLNAAKLQAEEICGENRFADTRWENAELQKNRIVPMKELSRDDRHKIARYILNNSCGSRDGFGRVLILVGASGSGKSTMVNGLVNFLMGVKWEDDRRYEIDMTSAVSGEESHASQTKWVTGYTIRSPEYGIMTIVDTPGFADTGGMDTDAFIPKQIRAFFKVN</sequence>
<accession>A0A7R9AE70</accession>
<keyword evidence="6" id="KW-1185">Reference proteome</keyword>